<proteinExistence type="predicted"/>
<dbReference type="EMBL" id="OX596105">
    <property type="protein sequence ID" value="CAN0057485.1"/>
    <property type="molecule type" value="Genomic_DNA"/>
</dbReference>
<reference evidence="1" key="2">
    <citation type="submission" date="2025-03" db="EMBL/GenBank/DDBJ databases">
        <authorList>
            <consortium name="ELIXIR-Norway"/>
            <consortium name="Elixir Norway"/>
        </authorList>
    </citation>
    <scope>NUCLEOTIDE SEQUENCE</scope>
</reference>
<accession>A0AC59YXF3</accession>
<name>A0AC59YXF3_RANTA</name>
<evidence type="ECO:0000313" key="2">
    <source>
        <dbReference type="Proteomes" id="UP001162501"/>
    </source>
</evidence>
<sequence>MLLPTAAALLLAQTELIDSAPDGHVNRITSQVFPLAQTLAEWWGDPEEGDSDEAGLQGAPPASEPGAVTLKLRLSAGLRQLRAARPGTPASPSPARTPGNEGLTSPARSGDETVAPFHQHGGPRSLAPRRARSIPAPGPPER</sequence>
<reference evidence="1" key="1">
    <citation type="submission" date="2023-05" db="EMBL/GenBank/DDBJ databases">
        <authorList>
            <consortium name="ELIXIR-Norway"/>
        </authorList>
    </citation>
    <scope>NUCLEOTIDE SEQUENCE</scope>
</reference>
<dbReference type="Proteomes" id="UP001162501">
    <property type="component" value="Chromosome 21"/>
</dbReference>
<gene>
    <name evidence="1" type="ORF">MRATA1EN22A_LOCUS11386</name>
</gene>
<protein>
    <submittedName>
        <fullName evidence="1">Uncharacterized protein</fullName>
    </submittedName>
</protein>
<organism evidence="1 2">
    <name type="scientific">Rangifer tarandus platyrhynchus</name>
    <name type="common">Svalbard reindeer</name>
    <dbReference type="NCBI Taxonomy" id="3082113"/>
    <lineage>
        <taxon>Eukaryota</taxon>
        <taxon>Metazoa</taxon>
        <taxon>Chordata</taxon>
        <taxon>Craniata</taxon>
        <taxon>Vertebrata</taxon>
        <taxon>Euteleostomi</taxon>
        <taxon>Mammalia</taxon>
        <taxon>Eutheria</taxon>
        <taxon>Laurasiatheria</taxon>
        <taxon>Artiodactyla</taxon>
        <taxon>Ruminantia</taxon>
        <taxon>Pecora</taxon>
        <taxon>Cervidae</taxon>
        <taxon>Odocoileinae</taxon>
        <taxon>Rangifer</taxon>
    </lineage>
</organism>
<evidence type="ECO:0000313" key="1">
    <source>
        <dbReference type="EMBL" id="CAN0057485.1"/>
    </source>
</evidence>